<proteinExistence type="predicted"/>
<dbReference type="EMBL" id="CP042905">
    <property type="protein sequence ID" value="QEE14903.1"/>
    <property type="molecule type" value="Genomic_DNA"/>
</dbReference>
<gene>
    <name evidence="3" type="ORF">DSAG12_00724</name>
</gene>
<dbReference type="InterPro" id="IPR027954">
    <property type="entry name" value="Transcobalamin-like_C"/>
</dbReference>
<evidence type="ECO:0000313" key="3">
    <source>
        <dbReference type="EMBL" id="QEE14903.1"/>
    </source>
</evidence>
<accession>A0A5B9D7C6</accession>
<dbReference type="Gene3D" id="2.170.130.30">
    <property type="match status" value="1"/>
</dbReference>
<dbReference type="Proteomes" id="UP000321408">
    <property type="component" value="Chromosome"/>
</dbReference>
<dbReference type="GeneID" id="41328727"/>
<keyword evidence="4" id="KW-1185">Reference proteome</keyword>
<feature type="transmembrane region" description="Helical" evidence="1">
    <location>
        <begin position="9"/>
        <end position="30"/>
    </location>
</feature>
<keyword evidence="1" id="KW-0472">Membrane</keyword>
<keyword evidence="1" id="KW-0812">Transmembrane</keyword>
<dbReference type="AlphaFoldDB" id="A0A5B9D7C6"/>
<evidence type="ECO:0000313" key="4">
    <source>
        <dbReference type="Proteomes" id="UP000321408"/>
    </source>
</evidence>
<evidence type="ECO:0000256" key="1">
    <source>
        <dbReference type="SAM" id="Phobius"/>
    </source>
</evidence>
<dbReference type="RefSeq" id="WP_147661838.1">
    <property type="nucleotide sequence ID" value="NZ_CP042905.2"/>
</dbReference>
<protein>
    <submittedName>
        <fullName evidence="3">DUF4430 domain-containing protein</fullName>
    </submittedName>
</protein>
<organism evidence="3 4">
    <name type="scientific">Promethearchaeum syntrophicum</name>
    <dbReference type="NCBI Taxonomy" id="2594042"/>
    <lineage>
        <taxon>Archaea</taxon>
        <taxon>Promethearchaeati</taxon>
        <taxon>Promethearchaeota</taxon>
        <taxon>Promethearchaeia</taxon>
        <taxon>Promethearchaeales</taxon>
        <taxon>Promethearchaeaceae</taxon>
        <taxon>Promethearchaeum</taxon>
    </lineage>
</organism>
<evidence type="ECO:0000259" key="2">
    <source>
        <dbReference type="Pfam" id="PF14478"/>
    </source>
</evidence>
<sequence>MTKINKKIMIIFSIILIGSFLLITSLLYVFNPTIIPKTEFDNNDAYYDSDSQYSWLNDSRRLNQTEIINNITLIIDFKNDTIETTVNISQDNSFTSVFDLTAFHYQIVYEMFNFGSSPSFLITSIKNLGNNEHTANYWQYWVNEEYSMVACNEYQLKNNDIVIWIYGDNIAT</sequence>
<dbReference type="Pfam" id="PF14478">
    <property type="entry name" value="DUF4430"/>
    <property type="match status" value="1"/>
</dbReference>
<name>A0A5B9D7C6_9ARCH</name>
<reference evidence="3 4" key="2">
    <citation type="journal article" date="2024" name="Int. J. Syst. Evol. Microbiol.">
        <title>Promethearchaeum syntrophicum gen. nov., sp. nov., an anaerobic, obligately syntrophic archaeon, the first isolate of the lineage 'Asgard' archaea, and proposal of the new archaeal phylum Promethearchaeota phyl. nov. and kingdom Promethearchaeati regn. nov.</title>
        <authorList>
            <person name="Imachi H."/>
            <person name="Nobu M.K."/>
            <person name="Kato S."/>
            <person name="Takaki Y."/>
            <person name="Miyazaki M."/>
            <person name="Miyata M."/>
            <person name="Ogawara M."/>
            <person name="Saito Y."/>
            <person name="Sakai S."/>
            <person name="Tahara Y.O."/>
            <person name="Takano Y."/>
            <person name="Tasumi E."/>
            <person name="Uematsu K."/>
            <person name="Yoshimura T."/>
            <person name="Itoh T."/>
            <person name="Ohkuma M."/>
            <person name="Takai K."/>
        </authorList>
    </citation>
    <scope>NUCLEOTIDE SEQUENCE [LARGE SCALE GENOMIC DNA]</scope>
    <source>
        <strain evidence="3 4">MK-D1</strain>
    </source>
</reference>
<keyword evidence="1" id="KW-1133">Transmembrane helix</keyword>
<feature type="domain" description="Transcobalamin-like C-terminal" evidence="2">
    <location>
        <begin position="104"/>
        <end position="166"/>
    </location>
</feature>
<reference evidence="3 4" key="1">
    <citation type="journal article" date="2020" name="Nature">
        <title>Isolation of an archaeon at the prokaryote-eukaryote interface.</title>
        <authorList>
            <person name="Imachi H."/>
            <person name="Nobu M.K."/>
            <person name="Nakahara N."/>
            <person name="Morono Y."/>
            <person name="Ogawara M."/>
            <person name="Takaki Y."/>
            <person name="Takano Y."/>
            <person name="Uematsu K."/>
            <person name="Ikuta T."/>
            <person name="Ito M."/>
            <person name="Matsui Y."/>
            <person name="Miyazaki M."/>
            <person name="Murata K."/>
            <person name="Saito Y."/>
            <person name="Sakai S."/>
            <person name="Song C."/>
            <person name="Tasumi E."/>
            <person name="Yamanaka Y."/>
            <person name="Yamaguchi T."/>
            <person name="Kamagata Y."/>
            <person name="Tamaki H."/>
            <person name="Takai K."/>
        </authorList>
    </citation>
    <scope>NUCLEOTIDE SEQUENCE [LARGE SCALE GENOMIC DNA]</scope>
    <source>
        <strain evidence="3 4">MK-D1</strain>
    </source>
</reference>
<dbReference type="KEGG" id="psyt:DSAG12_00724"/>